<feature type="non-terminal residue" evidence="11">
    <location>
        <position position="485"/>
    </location>
</feature>
<reference evidence="11" key="1">
    <citation type="submission" date="2023-10" db="EMBL/GenBank/DDBJ databases">
        <title>Genome assembly of Pristionchus species.</title>
        <authorList>
            <person name="Yoshida K."/>
            <person name="Sommer R.J."/>
        </authorList>
    </citation>
    <scope>NUCLEOTIDE SEQUENCE</scope>
    <source>
        <strain evidence="11">RS0144</strain>
    </source>
</reference>
<evidence type="ECO:0000256" key="7">
    <source>
        <dbReference type="ARBA" id="ARBA00023049"/>
    </source>
</evidence>
<dbReference type="GO" id="GO:0070006">
    <property type="term" value="F:metalloaminopeptidase activity"/>
    <property type="evidence" value="ECO:0007669"/>
    <property type="project" value="TreeGrafter"/>
</dbReference>
<keyword evidence="6" id="KW-0862">Zinc</keyword>
<accession>A0AAV5SE90</accession>
<dbReference type="GO" id="GO:0005615">
    <property type="term" value="C:extracellular space"/>
    <property type="evidence" value="ECO:0007669"/>
    <property type="project" value="TreeGrafter"/>
</dbReference>
<dbReference type="GO" id="GO:0043171">
    <property type="term" value="P:peptide catabolic process"/>
    <property type="evidence" value="ECO:0007669"/>
    <property type="project" value="TreeGrafter"/>
</dbReference>
<dbReference type="InterPro" id="IPR014782">
    <property type="entry name" value="Peptidase_M1_dom"/>
</dbReference>
<dbReference type="InterPro" id="IPR050344">
    <property type="entry name" value="Peptidase_M1_aminopeptidases"/>
</dbReference>
<gene>
    <name evidence="11" type="ORF">PENTCL1PPCAC_2688</name>
</gene>
<keyword evidence="3" id="KW-0645">Protease</keyword>
<evidence type="ECO:0000313" key="11">
    <source>
        <dbReference type="EMBL" id="GMS80513.1"/>
    </source>
</evidence>
<dbReference type="AlphaFoldDB" id="A0AAV5SE90"/>
<dbReference type="SUPFAM" id="SSF63737">
    <property type="entry name" value="Leukotriene A4 hydrolase N-terminal domain"/>
    <property type="match status" value="1"/>
</dbReference>
<evidence type="ECO:0000259" key="10">
    <source>
        <dbReference type="Pfam" id="PF17900"/>
    </source>
</evidence>
<evidence type="ECO:0000313" key="12">
    <source>
        <dbReference type="Proteomes" id="UP001432027"/>
    </source>
</evidence>
<dbReference type="PANTHER" id="PTHR11533:SF299">
    <property type="entry name" value="AMINOPEPTIDASE"/>
    <property type="match status" value="1"/>
</dbReference>
<dbReference type="SUPFAM" id="SSF55486">
    <property type="entry name" value="Metalloproteases ('zincins'), catalytic domain"/>
    <property type="match status" value="1"/>
</dbReference>
<keyword evidence="4" id="KW-0479">Metal-binding</keyword>
<feature type="domain" description="Aminopeptidase N-like N-terminal" evidence="10">
    <location>
        <begin position="94"/>
        <end position="285"/>
    </location>
</feature>
<dbReference type="Pfam" id="PF01433">
    <property type="entry name" value="Peptidase_M1"/>
    <property type="match status" value="1"/>
</dbReference>
<keyword evidence="7" id="KW-0482">Metalloprotease</keyword>
<keyword evidence="5" id="KW-0378">Hydrolase</keyword>
<dbReference type="EMBL" id="BTSX01000001">
    <property type="protein sequence ID" value="GMS80513.1"/>
    <property type="molecule type" value="Genomic_DNA"/>
</dbReference>
<comment type="cofactor">
    <cofactor evidence="1">
        <name>Zn(2+)</name>
        <dbReference type="ChEBI" id="CHEBI:29105"/>
    </cofactor>
</comment>
<feature type="region of interest" description="Disordered" evidence="8">
    <location>
        <begin position="20"/>
        <end position="72"/>
    </location>
</feature>
<evidence type="ECO:0000256" key="4">
    <source>
        <dbReference type="ARBA" id="ARBA00022723"/>
    </source>
</evidence>
<dbReference type="GO" id="GO:0016020">
    <property type="term" value="C:membrane"/>
    <property type="evidence" value="ECO:0007669"/>
    <property type="project" value="TreeGrafter"/>
</dbReference>
<keyword evidence="12" id="KW-1185">Reference proteome</keyword>
<evidence type="ECO:0000256" key="6">
    <source>
        <dbReference type="ARBA" id="ARBA00022833"/>
    </source>
</evidence>
<evidence type="ECO:0000256" key="2">
    <source>
        <dbReference type="ARBA" id="ARBA00010136"/>
    </source>
</evidence>
<sequence length="485" mass="55103">FCPRMRTAVIYPEKAIDDVIMPDPGPVIGPHNDGRERPQSEEEEKPQPTKPPLQRKPHPEESDEDDLPLLYRGLNPDRAHKQHVLYRLPLWLRPLFYDVRLTVGVRGHDGANDSTVGGTSKVKFQVKGDASNVLEIHGEFFKGLNFVSLTSGSGSHVWHVNQYYDEDKRLYSWILDQPLQDGETYSLALQWIGSIGHGTLGLYETWYMDGQSRRYSLVTQGEPMSTRKWMPVFDEPAMKAVLMLRVIHPSSFTARSNGAILSSTPYPNKITMTSFAPTPPISPYLFALSVTKDYLEKRDTVQGIPISVVMPPTHESYLDSSLLLAKQSVNAYLKELNATRIFDKMDFVFVPDHGSAMENVGHITFGINYLDKYDTYAHEMMHNYFGNLITLSWWDEVWINEGLTSMYEIDAAHGINTEDSLKEYRKERQDEMGPDSIRKAIPLKFDATTEVEARANFVKPYSKGAVVLQMIRNLVGEGPWKKGVE</sequence>
<name>A0AAV5SE90_9BILA</name>
<evidence type="ECO:0008006" key="13">
    <source>
        <dbReference type="Google" id="ProtNLM"/>
    </source>
</evidence>
<dbReference type="InterPro" id="IPR045357">
    <property type="entry name" value="Aminopeptidase_N-like_N"/>
</dbReference>
<dbReference type="GO" id="GO:0005737">
    <property type="term" value="C:cytoplasm"/>
    <property type="evidence" value="ECO:0007669"/>
    <property type="project" value="TreeGrafter"/>
</dbReference>
<evidence type="ECO:0000256" key="3">
    <source>
        <dbReference type="ARBA" id="ARBA00022670"/>
    </source>
</evidence>
<protein>
    <recommendedName>
        <fullName evidence="13">Peptidase</fullName>
    </recommendedName>
</protein>
<dbReference type="GO" id="GO:0042277">
    <property type="term" value="F:peptide binding"/>
    <property type="evidence" value="ECO:0007669"/>
    <property type="project" value="TreeGrafter"/>
</dbReference>
<proteinExistence type="inferred from homology"/>
<dbReference type="Pfam" id="PF17900">
    <property type="entry name" value="Peptidase_M1_N"/>
    <property type="match status" value="1"/>
</dbReference>
<evidence type="ECO:0000256" key="5">
    <source>
        <dbReference type="ARBA" id="ARBA00022801"/>
    </source>
</evidence>
<dbReference type="Proteomes" id="UP001432027">
    <property type="component" value="Unassembled WGS sequence"/>
</dbReference>
<evidence type="ECO:0000256" key="8">
    <source>
        <dbReference type="SAM" id="MobiDB-lite"/>
    </source>
</evidence>
<dbReference type="InterPro" id="IPR001930">
    <property type="entry name" value="Peptidase_M1"/>
</dbReference>
<feature type="domain" description="Peptidase M1 membrane alanine aminopeptidase" evidence="9">
    <location>
        <begin position="326"/>
        <end position="484"/>
    </location>
</feature>
<dbReference type="InterPro" id="IPR042097">
    <property type="entry name" value="Aminopeptidase_N-like_N_sf"/>
</dbReference>
<organism evidence="11 12">
    <name type="scientific">Pristionchus entomophagus</name>
    <dbReference type="NCBI Taxonomy" id="358040"/>
    <lineage>
        <taxon>Eukaryota</taxon>
        <taxon>Metazoa</taxon>
        <taxon>Ecdysozoa</taxon>
        <taxon>Nematoda</taxon>
        <taxon>Chromadorea</taxon>
        <taxon>Rhabditida</taxon>
        <taxon>Rhabditina</taxon>
        <taxon>Diplogasteromorpha</taxon>
        <taxon>Diplogasteroidea</taxon>
        <taxon>Neodiplogasteridae</taxon>
        <taxon>Pristionchus</taxon>
    </lineage>
</organism>
<dbReference type="InterPro" id="IPR027268">
    <property type="entry name" value="Peptidase_M4/M1_CTD_sf"/>
</dbReference>
<dbReference type="Gene3D" id="2.60.40.1730">
    <property type="entry name" value="tricorn interacting facor f3 domain"/>
    <property type="match status" value="1"/>
</dbReference>
<comment type="caution">
    <text evidence="11">The sequence shown here is derived from an EMBL/GenBank/DDBJ whole genome shotgun (WGS) entry which is preliminary data.</text>
</comment>
<feature type="non-terminal residue" evidence="11">
    <location>
        <position position="1"/>
    </location>
</feature>
<evidence type="ECO:0000256" key="1">
    <source>
        <dbReference type="ARBA" id="ARBA00001947"/>
    </source>
</evidence>
<dbReference type="GO" id="GO:0006508">
    <property type="term" value="P:proteolysis"/>
    <property type="evidence" value="ECO:0007669"/>
    <property type="project" value="UniProtKB-KW"/>
</dbReference>
<evidence type="ECO:0000259" key="9">
    <source>
        <dbReference type="Pfam" id="PF01433"/>
    </source>
</evidence>
<dbReference type="GO" id="GO:0008270">
    <property type="term" value="F:zinc ion binding"/>
    <property type="evidence" value="ECO:0007669"/>
    <property type="project" value="InterPro"/>
</dbReference>
<comment type="similarity">
    <text evidence="2">Belongs to the peptidase M1 family.</text>
</comment>
<dbReference type="PRINTS" id="PR00756">
    <property type="entry name" value="ALADIPTASE"/>
</dbReference>
<dbReference type="Gene3D" id="1.10.390.10">
    <property type="entry name" value="Neutral Protease Domain 2"/>
    <property type="match status" value="1"/>
</dbReference>
<dbReference type="PANTHER" id="PTHR11533">
    <property type="entry name" value="PROTEASE M1 ZINC METALLOPROTEASE"/>
    <property type="match status" value="1"/>
</dbReference>